<keyword evidence="1" id="KW-1015">Disulfide bond</keyword>
<dbReference type="InterPro" id="IPR016186">
    <property type="entry name" value="C-type_lectin-like/link_sf"/>
</dbReference>
<organism evidence="3 4">
    <name type="scientific">Aromia moschata</name>
    <dbReference type="NCBI Taxonomy" id="1265417"/>
    <lineage>
        <taxon>Eukaryota</taxon>
        <taxon>Metazoa</taxon>
        <taxon>Ecdysozoa</taxon>
        <taxon>Arthropoda</taxon>
        <taxon>Hexapoda</taxon>
        <taxon>Insecta</taxon>
        <taxon>Pterygota</taxon>
        <taxon>Neoptera</taxon>
        <taxon>Endopterygota</taxon>
        <taxon>Coleoptera</taxon>
        <taxon>Polyphaga</taxon>
        <taxon>Cucujiformia</taxon>
        <taxon>Chrysomeloidea</taxon>
        <taxon>Cerambycidae</taxon>
        <taxon>Cerambycinae</taxon>
        <taxon>Callichromatini</taxon>
        <taxon>Aromia</taxon>
    </lineage>
</organism>
<dbReference type="PANTHER" id="PTHR22803">
    <property type="entry name" value="MANNOSE, PHOSPHOLIPASE, LECTIN RECEPTOR RELATED"/>
    <property type="match status" value="1"/>
</dbReference>
<dbReference type="Pfam" id="PF00059">
    <property type="entry name" value="Lectin_C"/>
    <property type="match status" value="1"/>
</dbReference>
<evidence type="ECO:0000259" key="2">
    <source>
        <dbReference type="PROSITE" id="PS50041"/>
    </source>
</evidence>
<protein>
    <recommendedName>
        <fullName evidence="2">C-type lectin domain-containing protein</fullName>
    </recommendedName>
</protein>
<keyword evidence="4" id="KW-1185">Reference proteome</keyword>
<feature type="domain" description="C-type lectin" evidence="2">
    <location>
        <begin position="61"/>
        <end position="180"/>
    </location>
</feature>
<dbReference type="PROSITE" id="PS00615">
    <property type="entry name" value="C_TYPE_LECTIN_1"/>
    <property type="match status" value="1"/>
</dbReference>
<proteinExistence type="predicted"/>
<evidence type="ECO:0000313" key="3">
    <source>
        <dbReference type="EMBL" id="KAJ8953329.1"/>
    </source>
</evidence>
<dbReference type="Gene3D" id="3.10.100.10">
    <property type="entry name" value="Mannose-Binding Protein A, subunit A"/>
    <property type="match status" value="1"/>
</dbReference>
<dbReference type="SUPFAM" id="SSF56436">
    <property type="entry name" value="C-type lectin-like"/>
    <property type="match status" value="1"/>
</dbReference>
<dbReference type="CDD" id="cd00037">
    <property type="entry name" value="CLECT"/>
    <property type="match status" value="1"/>
</dbReference>
<dbReference type="Proteomes" id="UP001162162">
    <property type="component" value="Unassembled WGS sequence"/>
</dbReference>
<name>A0AAV8YQR8_9CUCU</name>
<sequence length="207" mass="24399">MLYTRAPDQEVIGILFGSDIGWYDLSRLTLPNGVENPIKSGYSDWYDIFYKSSSSIPLFTFGEKTYYIGQYFRVTFLQANLFCKLMHMHLVSIATEVENEGLENVFTQNNITGDFWSSGTRLLDGTTWMWMSTARPMTYQKWGPFEPNNKNDHCILLTKTDNDYIWNDKNCNCRYFFVCEKLLDEISMYVSKKDESEIRKFYRTCFD</sequence>
<dbReference type="EMBL" id="JAPWTK010000057">
    <property type="protein sequence ID" value="KAJ8953329.1"/>
    <property type="molecule type" value="Genomic_DNA"/>
</dbReference>
<dbReference type="SMART" id="SM00034">
    <property type="entry name" value="CLECT"/>
    <property type="match status" value="1"/>
</dbReference>
<evidence type="ECO:0000313" key="4">
    <source>
        <dbReference type="Proteomes" id="UP001162162"/>
    </source>
</evidence>
<dbReference type="AlphaFoldDB" id="A0AAV8YQR8"/>
<evidence type="ECO:0000256" key="1">
    <source>
        <dbReference type="ARBA" id="ARBA00023157"/>
    </source>
</evidence>
<dbReference type="PROSITE" id="PS50041">
    <property type="entry name" value="C_TYPE_LECTIN_2"/>
    <property type="match status" value="1"/>
</dbReference>
<reference evidence="3" key="1">
    <citation type="journal article" date="2023" name="Insect Mol. Biol.">
        <title>Genome sequencing provides insights into the evolution of gene families encoding plant cell wall-degrading enzymes in longhorned beetles.</title>
        <authorList>
            <person name="Shin N.R."/>
            <person name="Okamura Y."/>
            <person name="Kirsch R."/>
            <person name="Pauchet Y."/>
        </authorList>
    </citation>
    <scope>NUCLEOTIDE SEQUENCE</scope>
    <source>
        <strain evidence="3">AMC_N1</strain>
    </source>
</reference>
<dbReference type="InterPro" id="IPR001304">
    <property type="entry name" value="C-type_lectin-like"/>
</dbReference>
<dbReference type="InterPro" id="IPR050111">
    <property type="entry name" value="C-type_lectin/snaclec_domain"/>
</dbReference>
<comment type="caution">
    <text evidence="3">The sequence shown here is derived from an EMBL/GenBank/DDBJ whole genome shotgun (WGS) entry which is preliminary data.</text>
</comment>
<gene>
    <name evidence="3" type="ORF">NQ318_012124</name>
</gene>
<dbReference type="InterPro" id="IPR016187">
    <property type="entry name" value="CTDL_fold"/>
</dbReference>
<accession>A0AAV8YQR8</accession>
<dbReference type="InterPro" id="IPR018378">
    <property type="entry name" value="C-type_lectin_CS"/>
</dbReference>